<name>A0A7J0EUT1_9ERIC</name>
<dbReference type="EMBL" id="BJWL01000007">
    <property type="protein sequence ID" value="GFY90120.1"/>
    <property type="molecule type" value="Genomic_DNA"/>
</dbReference>
<dbReference type="Proteomes" id="UP000585474">
    <property type="component" value="Unassembled WGS sequence"/>
</dbReference>
<comment type="caution">
    <text evidence="2">The sequence shown here is derived from an EMBL/GenBank/DDBJ whole genome shotgun (WGS) entry which is preliminary data.</text>
</comment>
<feature type="region of interest" description="Disordered" evidence="1">
    <location>
        <begin position="1"/>
        <end position="31"/>
    </location>
</feature>
<dbReference type="OrthoDB" id="1589870at2759"/>
<dbReference type="AlphaFoldDB" id="A0A7J0EUT1"/>
<protein>
    <submittedName>
        <fullName evidence="2">Uncharacterized protein</fullName>
    </submittedName>
</protein>
<proteinExistence type="predicted"/>
<feature type="compositionally biased region" description="Basic residues" evidence="1">
    <location>
        <begin position="12"/>
        <end position="26"/>
    </location>
</feature>
<evidence type="ECO:0000256" key="1">
    <source>
        <dbReference type="SAM" id="MobiDB-lite"/>
    </source>
</evidence>
<keyword evidence="3" id="KW-1185">Reference proteome</keyword>
<reference evidence="2 3" key="1">
    <citation type="submission" date="2019-07" db="EMBL/GenBank/DDBJ databases">
        <title>De Novo Assembly of kiwifruit Actinidia rufa.</title>
        <authorList>
            <person name="Sugita-Konishi S."/>
            <person name="Sato K."/>
            <person name="Mori E."/>
            <person name="Abe Y."/>
            <person name="Kisaki G."/>
            <person name="Hamano K."/>
            <person name="Suezawa K."/>
            <person name="Otani M."/>
            <person name="Fukuda T."/>
            <person name="Manabe T."/>
            <person name="Gomi K."/>
            <person name="Tabuchi M."/>
            <person name="Akimitsu K."/>
            <person name="Kataoka I."/>
        </authorList>
    </citation>
    <scope>NUCLEOTIDE SEQUENCE [LARGE SCALE GENOMIC DNA]</scope>
    <source>
        <strain evidence="3">cv. Fuchu</strain>
    </source>
</reference>
<gene>
    <name evidence="2" type="ORF">Acr_07g0003170</name>
</gene>
<sequence>MAPTAAMLMLGHHSRPNSSSHHHQPRAHTPTAASLLFQVKATALKWVSDHNPIINSQEKVGSGKAKVDSSSSDSALERRFQGTSIQLLVTQADHKFRLGLVEI</sequence>
<evidence type="ECO:0000313" key="3">
    <source>
        <dbReference type="Proteomes" id="UP000585474"/>
    </source>
</evidence>
<organism evidence="2 3">
    <name type="scientific">Actinidia rufa</name>
    <dbReference type="NCBI Taxonomy" id="165716"/>
    <lineage>
        <taxon>Eukaryota</taxon>
        <taxon>Viridiplantae</taxon>
        <taxon>Streptophyta</taxon>
        <taxon>Embryophyta</taxon>
        <taxon>Tracheophyta</taxon>
        <taxon>Spermatophyta</taxon>
        <taxon>Magnoliopsida</taxon>
        <taxon>eudicotyledons</taxon>
        <taxon>Gunneridae</taxon>
        <taxon>Pentapetalae</taxon>
        <taxon>asterids</taxon>
        <taxon>Ericales</taxon>
        <taxon>Actinidiaceae</taxon>
        <taxon>Actinidia</taxon>
    </lineage>
</organism>
<evidence type="ECO:0000313" key="2">
    <source>
        <dbReference type="EMBL" id="GFY90120.1"/>
    </source>
</evidence>
<accession>A0A7J0EUT1</accession>